<proteinExistence type="inferred from homology"/>
<dbReference type="InterPro" id="IPR001394">
    <property type="entry name" value="Peptidase_C19_UCH"/>
</dbReference>
<sequence>MSIDDRDIDSIFSKKPPPPPKPPTQSPAPHSPPPITRVSGRASPSTSTCVPAPLSPRSITRQTSSQAVSDPIGSRPRLNSTDGHLHLPQIGLCAEQPVLTSHLWLPPLSQIKKSIGPGLRNLGNTCFLNSTLQCLAYSPVFSQCLLLPPSSNNSGNVKPASRITLILQNLLKTIHMSASNKHTTACNPSPLVSRLRELSKNFKPHRQEDAHEFLIALLSHLQEAELKACGIDSRKSGWRDRMGLKRLDETSLVHRMFGGYLRSQILCTRCGFKSNTYDPFLDLALDISSKLITSLKTALSHHTSTETLDSDNKYKCSGCNHQVCAKKQLTIFRPPLTLIVQLKRFRYSPFGFSRGGGSKISKKIQYSSTLKLPLSDKRKCVYNLSSVLVHVGTSSSSGHYYSYVKSVGGKWFEMNDEYVRPCGEEQVLNVRDAYLLFYTRQEVKLDLPGLPNQVGEVSPQKIQGGMTTDEAKESVKEKKGRERKMSDTVEEETRVQVAIEEERVVEMEVEGEGVVEEKKKKKKRKKKEEETAEEDKSVDGSVSSYAHGIAVKVKRYKFDKVRVAPAFTGGLGKFIPFGARPLAARNGFQIHLLCMVGEEEEEEIEEDKMEEEEQEVDDLSSSAPSSSESEDEDEEEEETQPPPPAQPQPKKKKKIKSKVKGSKALLGNVAVAGWSDSDSETLDHHVSSTSSSIKEARAARIAAEEAAALDRKRKLRKSNWDEKLDEGKRKKVKGKKVESVAFDKVGKDNPFFRQQSKNARFSGGKKGGQGKDYDRRKR</sequence>
<feature type="compositionally biased region" description="Polar residues" evidence="8">
    <location>
        <begin position="57"/>
        <end position="68"/>
    </location>
</feature>
<evidence type="ECO:0000313" key="11">
    <source>
        <dbReference type="Proteomes" id="UP001162640"/>
    </source>
</evidence>
<dbReference type="SUPFAM" id="SSF54001">
    <property type="entry name" value="Cysteine proteinases"/>
    <property type="match status" value="1"/>
</dbReference>
<dbReference type="Gene3D" id="3.90.70.10">
    <property type="entry name" value="Cysteine proteinases"/>
    <property type="match status" value="1"/>
</dbReference>
<dbReference type="InterPro" id="IPR018200">
    <property type="entry name" value="USP_CS"/>
</dbReference>
<feature type="compositionally biased region" description="Basic residues" evidence="8">
    <location>
        <begin position="649"/>
        <end position="660"/>
    </location>
</feature>
<evidence type="ECO:0000256" key="8">
    <source>
        <dbReference type="SAM" id="MobiDB-lite"/>
    </source>
</evidence>
<dbReference type="GO" id="GO:0005634">
    <property type="term" value="C:nucleus"/>
    <property type="evidence" value="ECO:0007669"/>
    <property type="project" value="TreeGrafter"/>
</dbReference>
<keyword evidence="3 7" id="KW-0645">Protease</keyword>
<dbReference type="GO" id="GO:0005829">
    <property type="term" value="C:cytosol"/>
    <property type="evidence" value="ECO:0007669"/>
    <property type="project" value="TreeGrafter"/>
</dbReference>
<gene>
    <name evidence="10" type="ORF">TL16_g12717</name>
</gene>
<dbReference type="GO" id="GO:0006508">
    <property type="term" value="P:proteolysis"/>
    <property type="evidence" value="ECO:0007669"/>
    <property type="project" value="UniProtKB-KW"/>
</dbReference>
<evidence type="ECO:0000256" key="3">
    <source>
        <dbReference type="ARBA" id="ARBA00022670"/>
    </source>
</evidence>
<dbReference type="PANTHER" id="PTHR24006">
    <property type="entry name" value="UBIQUITIN CARBOXYL-TERMINAL HYDROLASE"/>
    <property type="match status" value="1"/>
</dbReference>
<dbReference type="AlphaFoldDB" id="A0A9W7BUD8"/>
<feature type="region of interest" description="Disordered" evidence="8">
    <location>
        <begin position="708"/>
        <end position="778"/>
    </location>
</feature>
<dbReference type="InterPro" id="IPR038765">
    <property type="entry name" value="Papain-like_cys_pep_sf"/>
</dbReference>
<dbReference type="GO" id="GO:0004843">
    <property type="term" value="F:cysteine-type deubiquitinase activity"/>
    <property type="evidence" value="ECO:0007669"/>
    <property type="project" value="UniProtKB-UniRule"/>
</dbReference>
<dbReference type="PANTHER" id="PTHR24006:SF758">
    <property type="entry name" value="UBIQUITIN CARBOXYL-TERMINAL HYDROLASE 36"/>
    <property type="match status" value="1"/>
</dbReference>
<reference evidence="11" key="1">
    <citation type="journal article" date="2023" name="Commun. Biol.">
        <title>Genome analysis of Parmales, the sister group of diatoms, reveals the evolutionary specialization of diatoms from phago-mixotrophs to photoautotrophs.</title>
        <authorList>
            <person name="Ban H."/>
            <person name="Sato S."/>
            <person name="Yoshikawa S."/>
            <person name="Yamada K."/>
            <person name="Nakamura Y."/>
            <person name="Ichinomiya M."/>
            <person name="Sato N."/>
            <person name="Blanc-Mathieu R."/>
            <person name="Endo H."/>
            <person name="Kuwata A."/>
            <person name="Ogata H."/>
        </authorList>
    </citation>
    <scope>NUCLEOTIDE SEQUENCE [LARGE SCALE GENOMIC DNA]</scope>
</reference>
<comment type="similarity">
    <text evidence="2 7">Belongs to the peptidase C19 family.</text>
</comment>
<evidence type="ECO:0000256" key="1">
    <source>
        <dbReference type="ARBA" id="ARBA00000707"/>
    </source>
</evidence>
<dbReference type="InterPro" id="IPR050164">
    <property type="entry name" value="Peptidase_C19"/>
</dbReference>
<evidence type="ECO:0000256" key="4">
    <source>
        <dbReference type="ARBA" id="ARBA00022786"/>
    </source>
</evidence>
<dbReference type="Proteomes" id="UP001162640">
    <property type="component" value="Unassembled WGS sequence"/>
</dbReference>
<accession>A0A9W7BUD8</accession>
<feature type="domain" description="USP" evidence="9">
    <location>
        <begin position="117"/>
        <end position="441"/>
    </location>
</feature>
<feature type="region of interest" description="Disordered" evidence="8">
    <location>
        <begin position="672"/>
        <end position="694"/>
    </location>
</feature>
<comment type="catalytic activity">
    <reaction evidence="1 7">
        <text>Thiol-dependent hydrolysis of ester, thioester, amide, peptide and isopeptide bonds formed by the C-terminal Gly of ubiquitin (a 76-residue protein attached to proteins as an intracellular targeting signal).</text>
        <dbReference type="EC" id="3.4.19.12"/>
    </reaction>
</comment>
<dbReference type="PROSITE" id="PS00973">
    <property type="entry name" value="USP_2"/>
    <property type="match status" value="1"/>
</dbReference>
<keyword evidence="6 7" id="KW-0788">Thiol protease</keyword>
<keyword evidence="5 7" id="KW-0378">Hydrolase</keyword>
<feature type="compositionally biased region" description="Basic and acidic residues" evidence="8">
    <location>
        <begin position="769"/>
        <end position="778"/>
    </location>
</feature>
<feature type="compositionally biased region" description="Basic and acidic residues" evidence="8">
    <location>
        <begin position="718"/>
        <end position="728"/>
    </location>
</feature>
<evidence type="ECO:0000256" key="6">
    <source>
        <dbReference type="ARBA" id="ARBA00022807"/>
    </source>
</evidence>
<dbReference type="GO" id="GO:0016579">
    <property type="term" value="P:protein deubiquitination"/>
    <property type="evidence" value="ECO:0007669"/>
    <property type="project" value="InterPro"/>
</dbReference>
<keyword evidence="4 7" id="KW-0833">Ubl conjugation pathway</keyword>
<feature type="region of interest" description="Disordered" evidence="8">
    <location>
        <begin position="599"/>
        <end position="660"/>
    </location>
</feature>
<evidence type="ECO:0000256" key="5">
    <source>
        <dbReference type="ARBA" id="ARBA00022801"/>
    </source>
</evidence>
<comment type="caution">
    <text evidence="10">The sequence shown here is derived from an EMBL/GenBank/DDBJ whole genome shotgun (WGS) entry which is preliminary data.</text>
</comment>
<evidence type="ECO:0000313" key="10">
    <source>
        <dbReference type="EMBL" id="GMH93759.1"/>
    </source>
</evidence>
<feature type="region of interest" description="Disordered" evidence="8">
    <location>
        <begin position="516"/>
        <end position="541"/>
    </location>
</feature>
<name>A0A9W7BUD8_9STRA</name>
<evidence type="ECO:0000256" key="2">
    <source>
        <dbReference type="ARBA" id="ARBA00009085"/>
    </source>
</evidence>
<dbReference type="InterPro" id="IPR028889">
    <property type="entry name" value="USP"/>
</dbReference>
<dbReference type="EMBL" id="BLQM01000534">
    <property type="protein sequence ID" value="GMH93759.1"/>
    <property type="molecule type" value="Genomic_DNA"/>
</dbReference>
<protein>
    <recommendedName>
        <fullName evidence="7">Ubiquitin carboxyl-terminal hydrolase</fullName>
        <ecNumber evidence="7">3.4.19.12</ecNumber>
    </recommendedName>
</protein>
<feature type="region of interest" description="Disordered" evidence="8">
    <location>
        <begin position="455"/>
        <end position="492"/>
    </location>
</feature>
<organism evidence="10 11">
    <name type="scientific">Triparma laevis f. inornata</name>
    <dbReference type="NCBI Taxonomy" id="1714386"/>
    <lineage>
        <taxon>Eukaryota</taxon>
        <taxon>Sar</taxon>
        <taxon>Stramenopiles</taxon>
        <taxon>Ochrophyta</taxon>
        <taxon>Bolidophyceae</taxon>
        <taxon>Parmales</taxon>
        <taxon>Triparmaceae</taxon>
        <taxon>Triparma</taxon>
    </lineage>
</organism>
<evidence type="ECO:0000259" key="9">
    <source>
        <dbReference type="PROSITE" id="PS50235"/>
    </source>
</evidence>
<dbReference type="Pfam" id="PF00443">
    <property type="entry name" value="UCH"/>
    <property type="match status" value="1"/>
</dbReference>
<feature type="compositionally biased region" description="Acidic residues" evidence="8">
    <location>
        <begin position="628"/>
        <end position="639"/>
    </location>
</feature>
<feature type="compositionally biased region" description="Basic and acidic residues" evidence="8">
    <location>
        <begin position="469"/>
        <end position="492"/>
    </location>
</feature>
<dbReference type="PROSITE" id="PS00972">
    <property type="entry name" value="USP_1"/>
    <property type="match status" value="1"/>
</dbReference>
<dbReference type="EC" id="3.4.19.12" evidence="7"/>
<feature type="compositionally biased region" description="Pro residues" evidence="8">
    <location>
        <begin position="15"/>
        <end position="35"/>
    </location>
</feature>
<feature type="region of interest" description="Disordered" evidence="8">
    <location>
        <begin position="1"/>
        <end position="81"/>
    </location>
</feature>
<feature type="compositionally biased region" description="Acidic residues" evidence="8">
    <location>
        <begin position="599"/>
        <end position="618"/>
    </location>
</feature>
<evidence type="ECO:0000256" key="7">
    <source>
        <dbReference type="RuleBase" id="RU366025"/>
    </source>
</evidence>
<dbReference type="PROSITE" id="PS50235">
    <property type="entry name" value="USP_3"/>
    <property type="match status" value="1"/>
</dbReference>